<accession>A0A432WMX9</accession>
<comment type="function">
    <text evidence="10">Involved in repair of UV radiation-induced DNA damage. Catalyzes the light-dependent monomerization (300-600 nm) of cyclobutyl pyrimidine dimers (in cis-syn configuration), which are formed between adjacent bases on the same DNA strand upon exposure to ultraviolet radiation.</text>
</comment>
<sequence length="476" mass="55113">MTGLVWFRQDLRLDDNDALLQAMQNHRKVVAVVALTEAQWSDHEWAPIKRDLYQRQLNFLGEALAELGIELRVVQCDYYRELPRLLLQLANEVQVSALYANRDYALDERRRDAAVDAWFELHDLQCHWFDSNLLVRPLEVKPQTSGYYKKFTPFFKSWCARLAELGIAESSKRTLAGYKGKAEALNFTPIELDGEKRDASQWARTERDAGGQLQGFIEEQVADYQRKRDVPADDATSRLSPLWEVGVLSPRAAARALQALSPEFPYGLDEGAKTWLSELAWREFYQHLMFHVPALSMGKAFQAYTEEFPWRYDKADFARWCEGRTGYPIVDAGMRQLQTEGWMHNRVRMIVANFLVKDLHIDWRWGERFFMQHLVDGSFAANNGGWQWSASTGTDAVPYFRVFNPTRQSEQVDPQGLYIRKWVSELNNVPAKYIHTPHDYLRAKGSTDYPQPMVDHKVARETFISTFKGLKTAVNK</sequence>
<dbReference type="Pfam" id="PF00875">
    <property type="entry name" value="DNA_photolyase"/>
    <property type="match status" value="1"/>
</dbReference>
<comment type="caution">
    <text evidence="16">The sequence shown here is derived from an EMBL/GenBank/DDBJ whole genome shotgun (WGS) entry which is preliminary data.</text>
</comment>
<feature type="site" description="Electron transfer via tryptophanyl radical" evidence="13">
    <location>
        <position position="310"/>
    </location>
</feature>
<evidence type="ECO:0000313" key="16">
    <source>
        <dbReference type="EMBL" id="RUO35057.1"/>
    </source>
</evidence>
<comment type="similarity">
    <text evidence="14">Belongs to the DNA photolyase family.</text>
</comment>
<dbReference type="SUPFAM" id="SSF52425">
    <property type="entry name" value="Cryptochrome/photolyase, N-terminal domain"/>
    <property type="match status" value="1"/>
</dbReference>
<dbReference type="SUPFAM" id="SSF48173">
    <property type="entry name" value="Cryptochrome/photolyase FAD-binding domain"/>
    <property type="match status" value="1"/>
</dbReference>
<evidence type="ECO:0000256" key="13">
    <source>
        <dbReference type="PIRSR" id="PIRSR602081-2"/>
    </source>
</evidence>
<dbReference type="PROSITE" id="PS51645">
    <property type="entry name" value="PHR_CRY_ALPHA_BETA"/>
    <property type="match status" value="1"/>
</dbReference>
<dbReference type="PROSITE" id="PS00394">
    <property type="entry name" value="DNA_PHOTOLYASES_1_1"/>
    <property type="match status" value="1"/>
</dbReference>
<evidence type="ECO:0000256" key="2">
    <source>
        <dbReference type="ARBA" id="ARBA00005862"/>
    </source>
</evidence>
<evidence type="ECO:0000256" key="4">
    <source>
        <dbReference type="ARBA" id="ARBA00014046"/>
    </source>
</evidence>
<dbReference type="InterPro" id="IPR014729">
    <property type="entry name" value="Rossmann-like_a/b/a_fold"/>
</dbReference>
<feature type="domain" description="Photolyase/cryptochrome alpha/beta" evidence="15">
    <location>
        <begin position="1"/>
        <end position="134"/>
    </location>
</feature>
<keyword evidence="7 14" id="KW-0157">Chromophore</keyword>
<dbReference type="AlphaFoldDB" id="A0A432WMX9"/>
<dbReference type="InterPro" id="IPR036155">
    <property type="entry name" value="Crypto/Photolyase_N_sf"/>
</dbReference>
<comment type="catalytic activity">
    <reaction evidence="9">
        <text>cyclobutadipyrimidine (in DNA) = 2 pyrimidine residues (in DNA).</text>
        <dbReference type="EC" id="4.1.99.3"/>
    </reaction>
</comment>
<keyword evidence="6 12" id="KW-0274">FAD</keyword>
<dbReference type="InterPro" id="IPR005101">
    <property type="entry name" value="Cryptochr/Photolyase_FAD-bd"/>
</dbReference>
<dbReference type="InterPro" id="IPR018394">
    <property type="entry name" value="DNA_photolyase_1_CS_C"/>
</dbReference>
<evidence type="ECO:0000256" key="3">
    <source>
        <dbReference type="ARBA" id="ARBA00013149"/>
    </source>
</evidence>
<gene>
    <name evidence="16" type="ORF">CWE14_03410</name>
</gene>
<dbReference type="Pfam" id="PF03441">
    <property type="entry name" value="FAD_binding_7"/>
    <property type="match status" value="1"/>
</dbReference>
<evidence type="ECO:0000256" key="5">
    <source>
        <dbReference type="ARBA" id="ARBA00022630"/>
    </source>
</evidence>
<keyword evidence="5 12" id="KW-0285">Flavoprotein</keyword>
<dbReference type="GO" id="GO:0003677">
    <property type="term" value="F:DNA binding"/>
    <property type="evidence" value="ECO:0007669"/>
    <property type="project" value="TreeGrafter"/>
</dbReference>
<evidence type="ECO:0000256" key="14">
    <source>
        <dbReference type="RuleBase" id="RU004182"/>
    </source>
</evidence>
<evidence type="ECO:0000256" key="6">
    <source>
        <dbReference type="ARBA" id="ARBA00022827"/>
    </source>
</evidence>
<dbReference type="InterPro" id="IPR002081">
    <property type="entry name" value="Cryptochrome/DNA_photolyase_1"/>
</dbReference>
<evidence type="ECO:0000256" key="11">
    <source>
        <dbReference type="ARBA" id="ARBA00083107"/>
    </source>
</evidence>
<name>A0A432WMX9_9GAMM</name>
<feature type="binding site" evidence="12">
    <location>
        <position position="275"/>
    </location>
    <ligand>
        <name>FAD</name>
        <dbReference type="ChEBI" id="CHEBI:57692"/>
    </ligand>
</feature>
<proteinExistence type="inferred from homology"/>
<dbReference type="GO" id="GO:0000719">
    <property type="term" value="P:photoreactive repair"/>
    <property type="evidence" value="ECO:0007669"/>
    <property type="project" value="UniProtKB-ARBA"/>
</dbReference>
<dbReference type="Proteomes" id="UP000287823">
    <property type="component" value="Unassembled WGS sequence"/>
</dbReference>
<dbReference type="PANTHER" id="PTHR11455:SF9">
    <property type="entry name" value="CRYPTOCHROME CIRCADIAN CLOCK 5 ISOFORM X1"/>
    <property type="match status" value="1"/>
</dbReference>
<dbReference type="EMBL" id="PIPO01000001">
    <property type="protein sequence ID" value="RUO35057.1"/>
    <property type="molecule type" value="Genomic_DNA"/>
</dbReference>
<evidence type="ECO:0000256" key="1">
    <source>
        <dbReference type="ARBA" id="ARBA00001932"/>
    </source>
</evidence>
<evidence type="ECO:0000256" key="10">
    <source>
        <dbReference type="ARBA" id="ARBA00059220"/>
    </source>
</evidence>
<evidence type="ECO:0000256" key="8">
    <source>
        <dbReference type="ARBA" id="ARBA00031671"/>
    </source>
</evidence>
<comment type="cofactor">
    <cofactor evidence="1">
        <name>(6R)-5,10-methylene-5,6,7,8-tetrahydrofolate</name>
        <dbReference type="ChEBI" id="CHEBI:15636"/>
    </cofactor>
</comment>
<comment type="cofactor">
    <cofactor evidence="12">
        <name>FAD</name>
        <dbReference type="ChEBI" id="CHEBI:57692"/>
    </cofactor>
    <text evidence="12">Binds 1 FAD per subunit.</text>
</comment>
<dbReference type="RefSeq" id="WP_126798072.1">
    <property type="nucleotide sequence ID" value="NZ_PIPO01000001.1"/>
</dbReference>
<evidence type="ECO:0000259" key="15">
    <source>
        <dbReference type="PROSITE" id="PS51645"/>
    </source>
</evidence>
<feature type="site" description="Electron transfer via tryptophanyl radical" evidence="13">
    <location>
        <position position="363"/>
    </location>
</feature>
<protein>
    <recommendedName>
        <fullName evidence="4">Deoxyribodipyrimidine photo-lyase</fullName>
        <ecNumber evidence="3">4.1.99.3</ecNumber>
    </recommendedName>
    <alternativeName>
        <fullName evidence="8">DNA photolyase</fullName>
    </alternativeName>
    <alternativeName>
        <fullName evidence="11">Photoreactivating enzyme</fullName>
    </alternativeName>
</protein>
<feature type="binding site" evidence="12">
    <location>
        <begin position="236"/>
        <end position="240"/>
    </location>
    <ligand>
        <name>FAD</name>
        <dbReference type="ChEBI" id="CHEBI:57692"/>
    </ligand>
</feature>
<evidence type="ECO:0000256" key="9">
    <source>
        <dbReference type="ARBA" id="ARBA00033999"/>
    </source>
</evidence>
<evidence type="ECO:0000313" key="17">
    <source>
        <dbReference type="Proteomes" id="UP000287823"/>
    </source>
</evidence>
<dbReference type="PANTHER" id="PTHR11455">
    <property type="entry name" value="CRYPTOCHROME"/>
    <property type="match status" value="1"/>
</dbReference>
<dbReference type="InterPro" id="IPR006050">
    <property type="entry name" value="DNA_photolyase_N"/>
</dbReference>
<dbReference type="Gene3D" id="1.10.579.10">
    <property type="entry name" value="DNA Cyclobutane Dipyrimidine Photolyase, subunit A, domain 3"/>
    <property type="match status" value="1"/>
</dbReference>
<dbReference type="Gene3D" id="1.25.40.80">
    <property type="match status" value="1"/>
</dbReference>
<dbReference type="PRINTS" id="PR00147">
    <property type="entry name" value="DNAPHOTLYASE"/>
</dbReference>
<reference evidence="16 17" key="1">
    <citation type="journal article" date="2011" name="Front. Microbiol.">
        <title>Genomic signatures of strain selection and enhancement in Bacillus atrophaeus var. globigii, a historical biowarfare simulant.</title>
        <authorList>
            <person name="Gibbons H.S."/>
            <person name="Broomall S.M."/>
            <person name="McNew L.A."/>
            <person name="Daligault H."/>
            <person name="Chapman C."/>
            <person name="Bruce D."/>
            <person name="Karavis M."/>
            <person name="Krepps M."/>
            <person name="McGregor P.A."/>
            <person name="Hong C."/>
            <person name="Park K.H."/>
            <person name="Akmal A."/>
            <person name="Feldman A."/>
            <person name="Lin J.S."/>
            <person name="Chang W.E."/>
            <person name="Higgs B.W."/>
            <person name="Demirev P."/>
            <person name="Lindquist J."/>
            <person name="Liem A."/>
            <person name="Fochler E."/>
            <person name="Read T.D."/>
            <person name="Tapia R."/>
            <person name="Johnson S."/>
            <person name="Bishop-Lilly K.A."/>
            <person name="Detter C."/>
            <person name="Han C."/>
            <person name="Sozhamannan S."/>
            <person name="Rosenzweig C.N."/>
            <person name="Skowronski E.W."/>
        </authorList>
    </citation>
    <scope>NUCLEOTIDE SEQUENCE [LARGE SCALE GENOMIC DNA]</scope>
    <source>
        <strain evidence="16 17">Y4G10-17</strain>
    </source>
</reference>
<keyword evidence="16" id="KW-0456">Lyase</keyword>
<keyword evidence="17" id="KW-1185">Reference proteome</keyword>
<comment type="similarity">
    <text evidence="2">Belongs to the DNA photolyase class-1 family.</text>
</comment>
<organism evidence="16 17">
    <name type="scientific">Aliidiomarina soli</name>
    <dbReference type="NCBI Taxonomy" id="1928574"/>
    <lineage>
        <taxon>Bacteria</taxon>
        <taxon>Pseudomonadati</taxon>
        <taxon>Pseudomonadota</taxon>
        <taxon>Gammaproteobacteria</taxon>
        <taxon>Alteromonadales</taxon>
        <taxon>Idiomarinaceae</taxon>
        <taxon>Aliidiomarina</taxon>
    </lineage>
</organism>
<dbReference type="GO" id="GO:0071949">
    <property type="term" value="F:FAD binding"/>
    <property type="evidence" value="ECO:0007669"/>
    <property type="project" value="TreeGrafter"/>
</dbReference>
<dbReference type="GO" id="GO:0009416">
    <property type="term" value="P:response to light stimulus"/>
    <property type="evidence" value="ECO:0007669"/>
    <property type="project" value="TreeGrafter"/>
</dbReference>
<dbReference type="Gene3D" id="3.40.50.620">
    <property type="entry name" value="HUPs"/>
    <property type="match status" value="1"/>
</dbReference>
<dbReference type="EC" id="4.1.99.3" evidence="3"/>
<feature type="binding site" evidence="12">
    <location>
        <begin position="278"/>
        <end position="285"/>
    </location>
    <ligand>
        <name>FAD</name>
        <dbReference type="ChEBI" id="CHEBI:57692"/>
    </ligand>
</feature>
<evidence type="ECO:0000256" key="7">
    <source>
        <dbReference type="ARBA" id="ARBA00022991"/>
    </source>
</evidence>
<dbReference type="GO" id="GO:0003904">
    <property type="term" value="F:deoxyribodipyrimidine photo-lyase activity"/>
    <property type="evidence" value="ECO:0007669"/>
    <property type="project" value="UniProtKB-EC"/>
</dbReference>
<dbReference type="InterPro" id="IPR036134">
    <property type="entry name" value="Crypto/Photolyase_FAD-like_sf"/>
</dbReference>
<evidence type="ECO:0000256" key="12">
    <source>
        <dbReference type="PIRSR" id="PIRSR602081-1"/>
    </source>
</evidence>
<feature type="binding site" evidence="12">
    <location>
        <position position="224"/>
    </location>
    <ligand>
        <name>FAD</name>
        <dbReference type="ChEBI" id="CHEBI:57692"/>
    </ligand>
</feature>
<feature type="site" description="Electron transfer via tryptophanyl radical" evidence="13">
    <location>
        <position position="386"/>
    </location>
</feature>
<dbReference type="FunFam" id="1.10.579.10:FF:000003">
    <property type="entry name" value="Deoxyribodipyrimidine photo-lyase"/>
    <property type="match status" value="1"/>
</dbReference>